<evidence type="ECO:0000256" key="3">
    <source>
        <dbReference type="ARBA" id="ARBA00022679"/>
    </source>
</evidence>
<evidence type="ECO:0000256" key="5">
    <source>
        <dbReference type="RuleBase" id="RU003560"/>
    </source>
</evidence>
<dbReference type="InterPro" id="IPR005814">
    <property type="entry name" value="Aminotrans_3"/>
</dbReference>
<keyword evidence="3 6" id="KW-0808">Transferase</keyword>
<comment type="caution">
    <text evidence="6">The sequence shown here is derived from an EMBL/GenBank/DDBJ whole genome shotgun (WGS) entry which is preliminary data.</text>
</comment>
<dbReference type="OrthoDB" id="9801834at2"/>
<dbReference type="PANTHER" id="PTHR43094">
    <property type="entry name" value="AMINOTRANSFERASE"/>
    <property type="match status" value="1"/>
</dbReference>
<dbReference type="InterPro" id="IPR015424">
    <property type="entry name" value="PyrdxlP-dep_Trfase"/>
</dbReference>
<reference evidence="6 7" key="1">
    <citation type="submission" date="2019-03" db="EMBL/GenBank/DDBJ databases">
        <title>Genomic Encyclopedia of Type Strains, Phase IV (KMG-IV): sequencing the most valuable type-strain genomes for metagenomic binning, comparative biology and taxonomic classification.</title>
        <authorList>
            <person name="Goeker M."/>
        </authorList>
    </citation>
    <scope>NUCLEOTIDE SEQUENCE [LARGE SCALE GENOMIC DNA]</scope>
    <source>
        <strain evidence="6 7">DSM 45765</strain>
    </source>
</reference>
<evidence type="ECO:0000313" key="7">
    <source>
        <dbReference type="Proteomes" id="UP000294911"/>
    </source>
</evidence>
<dbReference type="RefSeq" id="WP_132875694.1">
    <property type="nucleotide sequence ID" value="NZ_SLXQ01000001.1"/>
</dbReference>
<proteinExistence type="inferred from homology"/>
<evidence type="ECO:0000256" key="1">
    <source>
        <dbReference type="ARBA" id="ARBA00008954"/>
    </source>
</evidence>
<accession>A0A4V2SV57</accession>
<name>A0A4V2SV57_9PSEU</name>
<dbReference type="EMBL" id="SLXQ01000001">
    <property type="protein sequence ID" value="TCP57186.1"/>
    <property type="molecule type" value="Genomic_DNA"/>
</dbReference>
<dbReference type="Gene3D" id="3.90.1150.10">
    <property type="entry name" value="Aspartate Aminotransferase, domain 1"/>
    <property type="match status" value="1"/>
</dbReference>
<dbReference type="GO" id="GO:0030170">
    <property type="term" value="F:pyridoxal phosphate binding"/>
    <property type="evidence" value="ECO:0007669"/>
    <property type="project" value="InterPro"/>
</dbReference>
<dbReference type="Pfam" id="PF00202">
    <property type="entry name" value="Aminotran_3"/>
    <property type="match status" value="1"/>
</dbReference>
<dbReference type="InterPro" id="IPR015421">
    <property type="entry name" value="PyrdxlP-dep_Trfase_major"/>
</dbReference>
<dbReference type="PROSITE" id="PS00600">
    <property type="entry name" value="AA_TRANSFER_CLASS_3"/>
    <property type="match status" value="1"/>
</dbReference>
<dbReference type="Proteomes" id="UP000294911">
    <property type="component" value="Unassembled WGS sequence"/>
</dbReference>
<organism evidence="6 7">
    <name type="scientific">Tamaricihabitans halophyticus</name>
    <dbReference type="NCBI Taxonomy" id="1262583"/>
    <lineage>
        <taxon>Bacteria</taxon>
        <taxon>Bacillati</taxon>
        <taxon>Actinomycetota</taxon>
        <taxon>Actinomycetes</taxon>
        <taxon>Pseudonocardiales</taxon>
        <taxon>Pseudonocardiaceae</taxon>
        <taxon>Tamaricihabitans</taxon>
    </lineage>
</organism>
<dbReference type="GO" id="GO:0008483">
    <property type="term" value="F:transaminase activity"/>
    <property type="evidence" value="ECO:0007669"/>
    <property type="project" value="UniProtKB-KW"/>
</dbReference>
<dbReference type="CDD" id="cd00610">
    <property type="entry name" value="OAT_like"/>
    <property type="match status" value="1"/>
</dbReference>
<gene>
    <name evidence="6" type="ORF">EV191_1011139</name>
</gene>
<sequence>MDSAALRSNARKYLGPHFTTKNAWWSDDLPVFVRGSGCYLYDSDGNRLLDGLAGLFSVNIGHGRTDIVAAASKQMELLPYATNWGTAHAPAIEAATLLAELTPGELNTTFFVNSGSEAIETAVKFARQYHRSQGQPERYKVISRESAYHGTTFGALSVNGVAKLREPFEPLLQGFRHVQNTLGYTGDCGPAAELDCVRAIEQAILEEGPELVAAVVAEPVQNAGGVLVPPDGYWRELRRICDKYGILLVADEVINGFGRLGRWFGSELVGGEPDMMTVAKGITSSYSPLGGLVVRESLVGELFESPQAGTFTHGATWGGHPVSTATAVANLTALRDEKVVDNAATMGRRLQEGLAQLAQSHRCVLEVRGTGMLYAVELTANSASGRELTADESKRVLQEVLPAAYRRTGVMLRADDRRGTNISISPPLVLDEEALTHLLDGVDGMLADIEAAIPA</sequence>
<comment type="similarity">
    <text evidence="1 5">Belongs to the class-III pyridoxal-phosphate-dependent aminotransferase family.</text>
</comment>
<keyword evidence="4 5" id="KW-0663">Pyridoxal phosphate</keyword>
<dbReference type="InterPro" id="IPR015422">
    <property type="entry name" value="PyrdxlP-dep_Trfase_small"/>
</dbReference>
<dbReference type="FunFam" id="3.40.640.10:FF:000014">
    <property type="entry name" value="Adenosylmethionine-8-amino-7-oxononanoate aminotransferase, probable"/>
    <property type="match status" value="1"/>
</dbReference>
<keyword evidence="7" id="KW-1185">Reference proteome</keyword>
<evidence type="ECO:0000256" key="2">
    <source>
        <dbReference type="ARBA" id="ARBA00022576"/>
    </source>
</evidence>
<evidence type="ECO:0000256" key="4">
    <source>
        <dbReference type="ARBA" id="ARBA00022898"/>
    </source>
</evidence>
<dbReference type="PANTHER" id="PTHR43094:SF1">
    <property type="entry name" value="AMINOTRANSFERASE CLASS-III"/>
    <property type="match status" value="1"/>
</dbReference>
<dbReference type="InterPro" id="IPR049704">
    <property type="entry name" value="Aminotrans_3_PPA_site"/>
</dbReference>
<dbReference type="AlphaFoldDB" id="A0A4V2SV57"/>
<keyword evidence="2 6" id="KW-0032">Aminotransferase</keyword>
<dbReference type="SUPFAM" id="SSF53383">
    <property type="entry name" value="PLP-dependent transferases"/>
    <property type="match status" value="1"/>
</dbReference>
<dbReference type="Gene3D" id="3.40.640.10">
    <property type="entry name" value="Type I PLP-dependent aspartate aminotransferase-like (Major domain)"/>
    <property type="match status" value="1"/>
</dbReference>
<evidence type="ECO:0000313" key="6">
    <source>
        <dbReference type="EMBL" id="TCP57186.1"/>
    </source>
</evidence>
<protein>
    <submittedName>
        <fullName evidence="6">Adenosylmethionine-8-amino-7-oxononanoate aminotransferase</fullName>
    </submittedName>
</protein>